<sequence length="623" mass="67069">MDNRKLAKDILSYVGGINNIAQLANCATRLRMNFKDERLVDLEDLKKIDGVMDAIYKSGQYQIIIGTEVANVCEEMGKLGHISVSAEHSKQKGGKLERLMDILASIFTPVIPAITAAGMIKAILVIFVLLGMSKDSQVYSILSFVADAGFYFLPVMLGFSTAKKLGGNPYLAAMIGGILLHPGFKAMVTAGDPISFLGIPVKLVNYASSVIPIILAVWFMGYVERYADKISPKPIKFFTKPVLVILIVSPITLIVLGPLGSIIGTGIATVVGFLNTHVRWFVPTVMGAFMPLLVLTGMHWSFLPILLTSYSTYGYEAIMGPGSLVSNICQGAAALCVAIKSNNIKLKQLGYSSGITALMGITEPAMYGITLKLKKPLIAVMIGGASGGLYAGVMGVVRYTSGTPGLLSLPVFIGENPMNIVHAVISCIIGFIVTFILTWILGFEEPKDMGTENILGGESIKNKLSLNRRIDIYSPMEGQIIDINKVDDDSFANEVTGKGVAIIPKTGKVVAPFDGTATMVFSTKHAIGLTSEEGIELLIHVGIDTMELEGKHFNTLVKKGDTIKKGDPLLEFDKEAIEKEGYECTTPIVVTNSDDYLDVVGVEEGKVETGELIMMILEGVYDE</sequence>
<evidence type="ECO:0000256" key="1">
    <source>
        <dbReference type="ARBA" id="ARBA00004651"/>
    </source>
</evidence>
<keyword evidence="17" id="KW-1185">Reference proteome</keyword>
<proteinExistence type="predicted"/>
<dbReference type="InterPro" id="IPR011297">
    <property type="entry name" value="PTS_IIABC_b_glu"/>
</dbReference>
<feature type="transmembrane region" description="Helical" evidence="12">
    <location>
        <begin position="377"/>
        <end position="400"/>
    </location>
</feature>
<dbReference type="GO" id="GO:0009401">
    <property type="term" value="P:phosphoenolpyruvate-dependent sugar phosphotransferase system"/>
    <property type="evidence" value="ECO:0007669"/>
    <property type="project" value="UniProtKB-KW"/>
</dbReference>
<keyword evidence="5" id="KW-0808">Transferase</keyword>
<evidence type="ECO:0000313" key="17">
    <source>
        <dbReference type="Proteomes" id="UP000665020"/>
    </source>
</evidence>
<evidence type="ECO:0000313" key="16">
    <source>
        <dbReference type="EMBL" id="QTL98990.1"/>
    </source>
</evidence>
<dbReference type="InterPro" id="IPR001127">
    <property type="entry name" value="PTS_EIIA_1_perm"/>
</dbReference>
<keyword evidence="6" id="KW-0598">Phosphotransferase system</keyword>
<evidence type="ECO:0000256" key="5">
    <source>
        <dbReference type="ARBA" id="ARBA00022679"/>
    </source>
</evidence>
<dbReference type="InterPro" id="IPR050558">
    <property type="entry name" value="PTS_Sugar-Specific_Components"/>
</dbReference>
<dbReference type="InterPro" id="IPR018113">
    <property type="entry name" value="PTrfase_EIIB_Cys"/>
</dbReference>
<evidence type="ECO:0000256" key="2">
    <source>
        <dbReference type="ARBA" id="ARBA00022448"/>
    </source>
</evidence>
<evidence type="ECO:0000256" key="9">
    <source>
        <dbReference type="ARBA" id="ARBA00022989"/>
    </source>
</evidence>
<dbReference type="GO" id="GO:0090589">
    <property type="term" value="F:protein-phosphocysteine-trehalose phosphotransferase system transporter activity"/>
    <property type="evidence" value="ECO:0007669"/>
    <property type="project" value="TreeGrafter"/>
</dbReference>
<dbReference type="SUPFAM" id="SSF55604">
    <property type="entry name" value="Glucose permease domain IIB"/>
    <property type="match status" value="1"/>
</dbReference>
<evidence type="ECO:0000256" key="3">
    <source>
        <dbReference type="ARBA" id="ARBA00022475"/>
    </source>
</evidence>
<dbReference type="InterPro" id="IPR003352">
    <property type="entry name" value="PTS_EIIC"/>
</dbReference>
<dbReference type="NCBIfam" id="TIGR00830">
    <property type="entry name" value="PTBA"/>
    <property type="match status" value="1"/>
</dbReference>
<name>A0A8A7KCL4_9FIRM</name>
<dbReference type="PROSITE" id="PS51103">
    <property type="entry name" value="PTS_EIIC_TYPE_1"/>
    <property type="match status" value="1"/>
</dbReference>
<dbReference type="PANTHER" id="PTHR30175">
    <property type="entry name" value="PHOSPHOTRANSFERASE SYSTEM TRANSPORT PROTEIN"/>
    <property type="match status" value="1"/>
</dbReference>
<dbReference type="PROSITE" id="PS51093">
    <property type="entry name" value="PTS_EIIA_TYPE_1"/>
    <property type="match status" value="1"/>
</dbReference>
<keyword evidence="7 12" id="KW-0812">Transmembrane</keyword>
<keyword evidence="4" id="KW-0762">Sugar transport</keyword>
<feature type="domain" description="PTS EIIC type-1" evidence="15">
    <location>
        <begin position="101"/>
        <end position="453"/>
    </location>
</feature>
<dbReference type="NCBIfam" id="TIGR01995">
    <property type="entry name" value="PTS-II-ABC-beta"/>
    <property type="match status" value="1"/>
</dbReference>
<evidence type="ECO:0000256" key="6">
    <source>
        <dbReference type="ARBA" id="ARBA00022683"/>
    </source>
</evidence>
<dbReference type="InterPro" id="IPR013013">
    <property type="entry name" value="PTS_EIIC_1"/>
</dbReference>
<dbReference type="Pfam" id="PF02378">
    <property type="entry name" value="PTS_EIIC"/>
    <property type="match status" value="1"/>
</dbReference>
<dbReference type="GO" id="GO:0008982">
    <property type="term" value="F:protein-N(PI)-phosphohistidine-sugar phosphotransferase activity"/>
    <property type="evidence" value="ECO:0007669"/>
    <property type="project" value="InterPro"/>
</dbReference>
<feature type="transmembrane region" description="Helical" evidence="12">
    <location>
        <begin position="243"/>
        <end position="274"/>
    </location>
</feature>
<feature type="domain" description="PTS EIIB type-1" evidence="14">
    <location>
        <begin position="4"/>
        <end position="86"/>
    </location>
</feature>
<feature type="transmembrane region" description="Helical" evidence="12">
    <location>
        <begin position="203"/>
        <end position="223"/>
    </location>
</feature>
<dbReference type="Gene3D" id="2.70.70.10">
    <property type="entry name" value="Glucose Permease (Domain IIA)"/>
    <property type="match status" value="1"/>
</dbReference>
<dbReference type="Pfam" id="PF00367">
    <property type="entry name" value="PTS_EIIB"/>
    <property type="match status" value="1"/>
</dbReference>
<dbReference type="GO" id="GO:0016301">
    <property type="term" value="F:kinase activity"/>
    <property type="evidence" value="ECO:0007669"/>
    <property type="project" value="UniProtKB-KW"/>
</dbReference>
<dbReference type="Pfam" id="PF00358">
    <property type="entry name" value="PTS_EIIA_1"/>
    <property type="match status" value="1"/>
</dbReference>
<comment type="subcellular location">
    <subcellularLocation>
        <location evidence="1">Cell membrane</location>
        <topology evidence="1">Multi-pass membrane protein</topology>
    </subcellularLocation>
</comment>
<evidence type="ECO:0000256" key="7">
    <source>
        <dbReference type="ARBA" id="ARBA00022692"/>
    </source>
</evidence>
<dbReference type="Proteomes" id="UP000665020">
    <property type="component" value="Chromosome"/>
</dbReference>
<feature type="transmembrane region" description="Helical" evidence="12">
    <location>
        <begin position="420"/>
        <end position="441"/>
    </location>
</feature>
<feature type="active site" description="Phosphocysteine intermediate; for EIIB activity" evidence="11">
    <location>
        <position position="26"/>
    </location>
</feature>
<feature type="domain" description="PTS EIIA type-1" evidence="13">
    <location>
        <begin position="488"/>
        <end position="592"/>
    </location>
</feature>
<keyword evidence="8" id="KW-0418">Kinase</keyword>
<dbReference type="Gene3D" id="3.30.1360.60">
    <property type="entry name" value="Glucose permease domain IIB"/>
    <property type="match status" value="1"/>
</dbReference>
<feature type="transmembrane region" description="Helical" evidence="12">
    <location>
        <begin position="102"/>
        <end position="132"/>
    </location>
</feature>
<protein>
    <submittedName>
        <fullName evidence="16">PTS beta-glucoside transporter subunit EIIBCA</fullName>
    </submittedName>
</protein>
<dbReference type="CDD" id="cd00212">
    <property type="entry name" value="PTS_IIB_glc"/>
    <property type="match status" value="1"/>
</dbReference>
<dbReference type="PROSITE" id="PS51098">
    <property type="entry name" value="PTS_EIIB_TYPE_1"/>
    <property type="match status" value="1"/>
</dbReference>
<dbReference type="FunFam" id="3.30.1360.60:FF:000001">
    <property type="entry name" value="PTS system glucose-specific IIBC component PtsG"/>
    <property type="match status" value="1"/>
</dbReference>
<evidence type="ECO:0000256" key="8">
    <source>
        <dbReference type="ARBA" id="ARBA00022777"/>
    </source>
</evidence>
<dbReference type="KEGG" id="ifn:GM661_13990"/>
<keyword evidence="10 12" id="KW-0472">Membrane</keyword>
<accession>A0A8A7KCL4</accession>
<keyword evidence="3" id="KW-1003">Cell membrane</keyword>
<organism evidence="16 17">
    <name type="scientific">Iocasia fonsfrigidae</name>
    <dbReference type="NCBI Taxonomy" id="2682810"/>
    <lineage>
        <taxon>Bacteria</taxon>
        <taxon>Bacillati</taxon>
        <taxon>Bacillota</taxon>
        <taxon>Clostridia</taxon>
        <taxon>Halanaerobiales</taxon>
        <taxon>Halanaerobiaceae</taxon>
        <taxon>Iocasia</taxon>
    </lineage>
</organism>
<dbReference type="RefSeq" id="WP_230867389.1">
    <property type="nucleotide sequence ID" value="NZ_CP046640.1"/>
</dbReference>
<dbReference type="SUPFAM" id="SSF51261">
    <property type="entry name" value="Duplicated hybrid motif"/>
    <property type="match status" value="1"/>
</dbReference>
<evidence type="ECO:0000259" key="13">
    <source>
        <dbReference type="PROSITE" id="PS51093"/>
    </source>
</evidence>
<reference evidence="16" key="1">
    <citation type="submission" date="2019-12" db="EMBL/GenBank/DDBJ databases">
        <authorList>
            <person name="zhang j."/>
            <person name="sun C.M."/>
        </authorList>
    </citation>
    <scope>NUCLEOTIDE SEQUENCE</scope>
    <source>
        <strain evidence="16">NS-1</strain>
    </source>
</reference>
<dbReference type="AlphaFoldDB" id="A0A8A7KCL4"/>
<feature type="transmembrane region" description="Helical" evidence="12">
    <location>
        <begin position="138"/>
        <end position="159"/>
    </location>
</feature>
<evidence type="ECO:0000259" key="14">
    <source>
        <dbReference type="PROSITE" id="PS51098"/>
    </source>
</evidence>
<gene>
    <name evidence="16" type="ORF">GM661_13990</name>
</gene>
<evidence type="ECO:0000259" key="15">
    <source>
        <dbReference type="PROSITE" id="PS51103"/>
    </source>
</evidence>
<dbReference type="InterPro" id="IPR011055">
    <property type="entry name" value="Dup_hybrid_motif"/>
</dbReference>
<keyword evidence="9 12" id="KW-1133">Transmembrane helix</keyword>
<feature type="transmembrane region" description="Helical" evidence="12">
    <location>
        <begin position="171"/>
        <end position="191"/>
    </location>
</feature>
<dbReference type="FunFam" id="2.70.70.10:FF:000001">
    <property type="entry name" value="PTS system glucose-specific IIA component"/>
    <property type="match status" value="1"/>
</dbReference>
<evidence type="ECO:0000256" key="10">
    <source>
        <dbReference type="ARBA" id="ARBA00023136"/>
    </source>
</evidence>
<dbReference type="InterPro" id="IPR001996">
    <property type="entry name" value="PTS_IIB_1"/>
</dbReference>
<dbReference type="GO" id="GO:0015771">
    <property type="term" value="P:trehalose transport"/>
    <property type="evidence" value="ECO:0007669"/>
    <property type="project" value="TreeGrafter"/>
</dbReference>
<dbReference type="EMBL" id="CP046640">
    <property type="protein sequence ID" value="QTL98990.1"/>
    <property type="molecule type" value="Genomic_DNA"/>
</dbReference>
<dbReference type="PANTHER" id="PTHR30175:SF1">
    <property type="entry name" value="PTS SYSTEM ARBUTIN-, CELLOBIOSE-, AND SALICIN-SPECIFIC EIIBC COMPONENT-RELATED"/>
    <property type="match status" value="1"/>
</dbReference>
<evidence type="ECO:0000256" key="4">
    <source>
        <dbReference type="ARBA" id="ARBA00022597"/>
    </source>
</evidence>
<evidence type="ECO:0000256" key="12">
    <source>
        <dbReference type="SAM" id="Phobius"/>
    </source>
</evidence>
<dbReference type="GO" id="GO:0005886">
    <property type="term" value="C:plasma membrane"/>
    <property type="evidence" value="ECO:0007669"/>
    <property type="project" value="UniProtKB-SubCell"/>
</dbReference>
<evidence type="ECO:0000256" key="11">
    <source>
        <dbReference type="PROSITE-ProRule" id="PRU00421"/>
    </source>
</evidence>
<keyword evidence="2" id="KW-0813">Transport</keyword>
<dbReference type="InterPro" id="IPR036878">
    <property type="entry name" value="Glu_permease_IIB"/>
</dbReference>
<feature type="transmembrane region" description="Helical" evidence="12">
    <location>
        <begin position="280"/>
        <end position="303"/>
    </location>
</feature>